<organism evidence="2 3">
    <name type="scientific">Curvularia kusanoi</name>
    <name type="common">Cochliobolus kusanoi</name>
    <dbReference type="NCBI Taxonomy" id="90978"/>
    <lineage>
        <taxon>Eukaryota</taxon>
        <taxon>Fungi</taxon>
        <taxon>Dikarya</taxon>
        <taxon>Ascomycota</taxon>
        <taxon>Pezizomycotina</taxon>
        <taxon>Dothideomycetes</taxon>
        <taxon>Pleosporomycetidae</taxon>
        <taxon>Pleosporales</taxon>
        <taxon>Pleosporineae</taxon>
        <taxon>Pleosporaceae</taxon>
        <taxon>Curvularia</taxon>
    </lineage>
</organism>
<name>A0A9P4TMF4_CURKU</name>
<keyword evidence="1" id="KW-0472">Membrane</keyword>
<comment type="caution">
    <text evidence="2">The sequence shown here is derived from an EMBL/GenBank/DDBJ whole genome shotgun (WGS) entry which is preliminary data.</text>
</comment>
<proteinExistence type="predicted"/>
<evidence type="ECO:0000256" key="1">
    <source>
        <dbReference type="SAM" id="Phobius"/>
    </source>
</evidence>
<keyword evidence="1" id="KW-0812">Transmembrane</keyword>
<sequence>MTTKVAVGLILGCALLGGYTSMFTSYQYGYLDALRNCVSSLPSKACILDMSGAVTPSITGVNAIDDLLNILFQFFSQGLRTDPHVEGTDLEALLAFVYLAAQFGGAWYIIALEGLRRGNKGSILSWTGSFGAIFQAITVTIVAPIYLTLQLLRSSSDKRIETLLVDSFDLNLLPLSAVLAYVLPTAALCLPLLNLIHGKTKLLAVAFWQPFPLYHTIIRSLSTKLGPKIYYEDNTPSTAELERCRKALRKSNRIITSLAVAVHVAVMSTVFTASRATGLIASVSARHIFALTSIQSPPATNRNAFGPEGIVAISMVIFNTLEFTVIEEHRQQEHASAFEDALPMECGFVVPDIKLVNHFEALKKQKPLFLGINTSSTGRA</sequence>
<feature type="transmembrane region" description="Helical" evidence="1">
    <location>
        <begin position="92"/>
        <end position="111"/>
    </location>
</feature>
<gene>
    <name evidence="2" type="ORF">E8E13_000243</name>
</gene>
<feature type="transmembrane region" description="Helical" evidence="1">
    <location>
        <begin position="123"/>
        <end position="152"/>
    </location>
</feature>
<dbReference type="Proteomes" id="UP000801428">
    <property type="component" value="Unassembled WGS sequence"/>
</dbReference>
<accession>A0A9P4TMF4</accession>
<feature type="transmembrane region" description="Helical" evidence="1">
    <location>
        <begin position="254"/>
        <end position="273"/>
    </location>
</feature>
<evidence type="ECO:0000313" key="3">
    <source>
        <dbReference type="Proteomes" id="UP000801428"/>
    </source>
</evidence>
<dbReference type="OrthoDB" id="10029326at2759"/>
<keyword evidence="3" id="KW-1185">Reference proteome</keyword>
<keyword evidence="1" id="KW-1133">Transmembrane helix</keyword>
<evidence type="ECO:0000313" key="2">
    <source>
        <dbReference type="EMBL" id="KAF3008389.1"/>
    </source>
</evidence>
<dbReference type="AlphaFoldDB" id="A0A9P4TMF4"/>
<feature type="transmembrane region" description="Helical" evidence="1">
    <location>
        <begin position="172"/>
        <end position="193"/>
    </location>
</feature>
<reference evidence="2" key="1">
    <citation type="submission" date="2019-04" db="EMBL/GenBank/DDBJ databases">
        <title>Sequencing of skin fungus with MAO and IRED activity.</title>
        <authorList>
            <person name="Marsaioli A.J."/>
            <person name="Bonatto J.M.C."/>
            <person name="Reis Junior O."/>
        </authorList>
    </citation>
    <scope>NUCLEOTIDE SEQUENCE</scope>
    <source>
        <strain evidence="2">30M1</strain>
    </source>
</reference>
<dbReference type="EMBL" id="SWKU01000003">
    <property type="protein sequence ID" value="KAF3008389.1"/>
    <property type="molecule type" value="Genomic_DNA"/>
</dbReference>
<protein>
    <submittedName>
        <fullName evidence="2">Uncharacterized protein</fullName>
    </submittedName>
</protein>